<dbReference type="PANTHER" id="PTHR12756:SF11">
    <property type="entry name" value="CYTOSOLIC CARBOXYPEPTIDASE 1"/>
    <property type="match status" value="1"/>
</dbReference>
<accession>A0A023C0L9</accession>
<evidence type="ECO:0000313" key="4">
    <source>
        <dbReference type="EMBL" id="EZH75810.1"/>
    </source>
</evidence>
<dbReference type="SUPFAM" id="SSF53187">
    <property type="entry name" value="Zn-dependent exopeptidases"/>
    <property type="match status" value="1"/>
</dbReference>
<evidence type="ECO:0000259" key="3">
    <source>
        <dbReference type="PROSITE" id="PS52035"/>
    </source>
</evidence>
<dbReference type="PROSITE" id="PS51257">
    <property type="entry name" value="PROKAR_LIPOPROTEIN"/>
    <property type="match status" value="1"/>
</dbReference>
<comment type="cofactor">
    <cofactor evidence="1">
        <name>Zn(2+)</name>
        <dbReference type="ChEBI" id="CHEBI:29105"/>
    </cofactor>
</comment>
<dbReference type="SMART" id="SM00631">
    <property type="entry name" value="Zn_pept"/>
    <property type="match status" value="1"/>
</dbReference>
<keyword evidence="5" id="KW-1185">Reference proteome</keyword>
<sequence>MKLYINTSCILLILSFIFLLSCQTAKKVAFEIPVDTSSKKINHQIKQTYTLQDIGVYANNEFDGARLNGFRKINDSTAAVIINPENTPINKSAYYAFKAWSDIPKSFYFQFQYPDEHEHRYLPQLKVNNEQWKSIDSINLYQTNEGTTIKIQLDKTPLLIAAQEIHSSKHVKDWYTNLIKGKESYVNLSVFGTSKLGRELPVLDIFNGSPENKDIIVLLTRQHPPEVTGYFAFQHFVQTILDNNSELSKEFLNRYRVLAFPIMNPDGVDLGHWRHNAGGVDTNRDWSAYRQPEIRQTVQFISKTLKKNSSKLILGLDFHSTWYDIFYTNEIRKGTTLPYFIENWFAALENNIPNYVVNEKPGNSKKPVSKGWFLYGHNATGVTYEIGDDTPRDKIKTIGTVTAQQMMKILTDK</sequence>
<dbReference type="Pfam" id="PF00246">
    <property type="entry name" value="Peptidase_M14"/>
    <property type="match status" value="1"/>
</dbReference>
<comment type="similarity">
    <text evidence="2">Belongs to the peptidase M14 family.</text>
</comment>
<gene>
    <name evidence="4" type="ORF">ATO12_03210</name>
</gene>
<name>A0A023C0L9_9FLAO</name>
<dbReference type="Gene3D" id="3.40.630.10">
    <property type="entry name" value="Zn peptidases"/>
    <property type="match status" value="1"/>
</dbReference>
<comment type="caution">
    <text evidence="4">The sequence shown here is derived from an EMBL/GenBank/DDBJ whole genome shotgun (WGS) entry which is preliminary data.</text>
</comment>
<dbReference type="InterPro" id="IPR000834">
    <property type="entry name" value="Peptidase_M14"/>
</dbReference>
<dbReference type="PANTHER" id="PTHR12756">
    <property type="entry name" value="CYTOSOLIC CARBOXYPEPTIDASE"/>
    <property type="match status" value="1"/>
</dbReference>
<dbReference type="InterPro" id="IPR050821">
    <property type="entry name" value="Cytosolic_carboxypeptidase"/>
</dbReference>
<dbReference type="CDD" id="cd06237">
    <property type="entry name" value="M14_Nna1-like"/>
    <property type="match status" value="1"/>
</dbReference>
<dbReference type="GO" id="GO:0008270">
    <property type="term" value="F:zinc ion binding"/>
    <property type="evidence" value="ECO:0007669"/>
    <property type="project" value="InterPro"/>
</dbReference>
<organism evidence="4 5">
    <name type="scientific">Aquimarina atlantica</name>
    <dbReference type="NCBI Taxonomy" id="1317122"/>
    <lineage>
        <taxon>Bacteria</taxon>
        <taxon>Pseudomonadati</taxon>
        <taxon>Bacteroidota</taxon>
        <taxon>Flavobacteriia</taxon>
        <taxon>Flavobacteriales</taxon>
        <taxon>Flavobacteriaceae</taxon>
        <taxon>Aquimarina</taxon>
    </lineage>
</organism>
<dbReference type="OrthoDB" id="1119199at2"/>
<dbReference type="eggNOG" id="COG2866">
    <property type="taxonomic scope" value="Bacteria"/>
</dbReference>
<evidence type="ECO:0000313" key="5">
    <source>
        <dbReference type="Proteomes" id="UP000023541"/>
    </source>
</evidence>
<evidence type="ECO:0000256" key="1">
    <source>
        <dbReference type="ARBA" id="ARBA00001947"/>
    </source>
</evidence>
<evidence type="ECO:0000256" key="2">
    <source>
        <dbReference type="PROSITE-ProRule" id="PRU01379"/>
    </source>
</evidence>
<feature type="active site" description="Proton donor/acceptor" evidence="2">
    <location>
        <position position="385"/>
    </location>
</feature>
<dbReference type="GO" id="GO:0004181">
    <property type="term" value="F:metallocarboxypeptidase activity"/>
    <property type="evidence" value="ECO:0007669"/>
    <property type="project" value="InterPro"/>
</dbReference>
<feature type="domain" description="Peptidase M14" evidence="3">
    <location>
        <begin position="164"/>
        <end position="413"/>
    </location>
</feature>
<dbReference type="Proteomes" id="UP000023541">
    <property type="component" value="Unassembled WGS sequence"/>
</dbReference>
<dbReference type="RefSeq" id="WP_034238526.1">
    <property type="nucleotide sequence ID" value="NZ_AQRA01000001.1"/>
</dbReference>
<dbReference type="STRING" id="1317122.ATO12_03210"/>
<protein>
    <recommendedName>
        <fullName evidence="3">Peptidase M14 domain-containing protein</fullName>
    </recommendedName>
</protein>
<reference evidence="4 5" key="1">
    <citation type="submission" date="2014-04" db="EMBL/GenBank/DDBJ databases">
        <title>Aquimarina sp. 22II-S11-z7 Genome Sequencing.</title>
        <authorList>
            <person name="Lai Q."/>
        </authorList>
    </citation>
    <scope>NUCLEOTIDE SEQUENCE [LARGE SCALE GENOMIC DNA]</scope>
    <source>
        <strain evidence="4 5">22II-S11-z7</strain>
    </source>
</reference>
<dbReference type="GO" id="GO:0006508">
    <property type="term" value="P:proteolysis"/>
    <property type="evidence" value="ECO:0007669"/>
    <property type="project" value="InterPro"/>
</dbReference>
<dbReference type="EMBL" id="AQRA01000001">
    <property type="protein sequence ID" value="EZH75810.1"/>
    <property type="molecule type" value="Genomic_DNA"/>
</dbReference>
<dbReference type="PROSITE" id="PS52035">
    <property type="entry name" value="PEPTIDASE_M14"/>
    <property type="match status" value="1"/>
</dbReference>
<dbReference type="AlphaFoldDB" id="A0A023C0L9"/>
<proteinExistence type="inferred from homology"/>